<dbReference type="Gene3D" id="1.20.1280.50">
    <property type="match status" value="1"/>
</dbReference>
<gene>
    <name evidence="3" type="ORF">NCGR_LOCUS40404</name>
</gene>
<protein>
    <recommendedName>
        <fullName evidence="5">F-box domain-containing protein</fullName>
    </recommendedName>
</protein>
<proteinExistence type="predicted"/>
<dbReference type="OrthoDB" id="613853at2759"/>
<keyword evidence="4" id="KW-1185">Reference proteome</keyword>
<feature type="domain" description="At1g61320/AtMIF1 LRR" evidence="2">
    <location>
        <begin position="118"/>
        <end position="379"/>
    </location>
</feature>
<sequence>MGSQVDLPEDILHQIHSLLPIRDAARTACVSHSFLRSWRSFPHLIMSIASLGIKESASSDDLPNRVDHIMQNHSGMGVKTLIINTYPCSNLDPSYVDRWLQVAITPGIKEFALSFKRVCLKIPCLLEKLDILIVIGCKTLEVIDSNAPNLSTFFFAGRPMHISLGDASQLTNASIIRNHWPDALYYASTKLPFIAPNLQTLVLSTSDETVKTPIASGKFLKLKSLEIIVSSPNFSPDYDFCSLVSFVDASPALESLIVRIVAPTIRRDSIIEDSSGYSHPGCLQERCHYNLKNVMITGFCSAKSMIELTIQIIEKTKALKCLTLDTTRGHDRRFVKIDRCLLLNKEALVEAEKARIAIQRYVKGRVPSAVNLEVIEPCSKCIL</sequence>
<accession>A0A811QLR8</accession>
<dbReference type="InterPro" id="IPR001810">
    <property type="entry name" value="F-box_dom"/>
</dbReference>
<feature type="domain" description="At1g61320/AtMIF1 LRR" evidence="2">
    <location>
        <begin position="69"/>
        <end position="116"/>
    </location>
</feature>
<evidence type="ECO:0000259" key="2">
    <source>
        <dbReference type="Pfam" id="PF23622"/>
    </source>
</evidence>
<dbReference type="PANTHER" id="PTHR34145">
    <property type="entry name" value="OS02G0105600 PROTEIN"/>
    <property type="match status" value="1"/>
</dbReference>
<dbReference type="Pfam" id="PF23622">
    <property type="entry name" value="LRR_At1g61320_AtMIF1"/>
    <property type="match status" value="2"/>
</dbReference>
<evidence type="ECO:0008006" key="5">
    <source>
        <dbReference type="Google" id="ProtNLM"/>
    </source>
</evidence>
<reference evidence="3" key="1">
    <citation type="submission" date="2020-10" db="EMBL/GenBank/DDBJ databases">
        <authorList>
            <person name="Han B."/>
            <person name="Lu T."/>
            <person name="Zhao Q."/>
            <person name="Huang X."/>
            <person name="Zhao Y."/>
        </authorList>
    </citation>
    <scope>NUCLEOTIDE SEQUENCE</scope>
</reference>
<comment type="caution">
    <text evidence="3">The sequence shown here is derived from an EMBL/GenBank/DDBJ whole genome shotgun (WGS) entry which is preliminary data.</text>
</comment>
<organism evidence="3 4">
    <name type="scientific">Miscanthus lutarioriparius</name>
    <dbReference type="NCBI Taxonomy" id="422564"/>
    <lineage>
        <taxon>Eukaryota</taxon>
        <taxon>Viridiplantae</taxon>
        <taxon>Streptophyta</taxon>
        <taxon>Embryophyta</taxon>
        <taxon>Tracheophyta</taxon>
        <taxon>Spermatophyta</taxon>
        <taxon>Magnoliopsida</taxon>
        <taxon>Liliopsida</taxon>
        <taxon>Poales</taxon>
        <taxon>Poaceae</taxon>
        <taxon>PACMAD clade</taxon>
        <taxon>Panicoideae</taxon>
        <taxon>Andropogonodae</taxon>
        <taxon>Andropogoneae</taxon>
        <taxon>Saccharinae</taxon>
        <taxon>Miscanthus</taxon>
    </lineage>
</organism>
<evidence type="ECO:0000259" key="1">
    <source>
        <dbReference type="Pfam" id="PF00646"/>
    </source>
</evidence>
<feature type="domain" description="F-box" evidence="1">
    <location>
        <begin position="6"/>
        <end position="42"/>
    </location>
</feature>
<dbReference type="InterPro" id="IPR036047">
    <property type="entry name" value="F-box-like_dom_sf"/>
</dbReference>
<evidence type="ECO:0000313" key="3">
    <source>
        <dbReference type="EMBL" id="CAD6256908.1"/>
    </source>
</evidence>
<dbReference type="InterPro" id="IPR053772">
    <property type="entry name" value="At1g61320/At1g61330-like"/>
</dbReference>
<dbReference type="Pfam" id="PF00646">
    <property type="entry name" value="F-box"/>
    <property type="match status" value="1"/>
</dbReference>
<name>A0A811QLR8_9POAL</name>
<dbReference type="EMBL" id="CAJGYO010000010">
    <property type="protein sequence ID" value="CAD6256908.1"/>
    <property type="molecule type" value="Genomic_DNA"/>
</dbReference>
<dbReference type="InterPro" id="IPR055357">
    <property type="entry name" value="LRR_At1g61320_AtMIF1"/>
</dbReference>
<dbReference type="SUPFAM" id="SSF81383">
    <property type="entry name" value="F-box domain"/>
    <property type="match status" value="1"/>
</dbReference>
<dbReference type="PANTHER" id="PTHR34145:SF14">
    <property type="entry name" value="EXPRESSED PROTEIN"/>
    <property type="match status" value="1"/>
</dbReference>
<evidence type="ECO:0000313" key="4">
    <source>
        <dbReference type="Proteomes" id="UP000604825"/>
    </source>
</evidence>
<dbReference type="AlphaFoldDB" id="A0A811QLR8"/>
<dbReference type="Proteomes" id="UP000604825">
    <property type="component" value="Unassembled WGS sequence"/>
</dbReference>